<keyword evidence="2" id="KW-1185">Reference proteome</keyword>
<comment type="caution">
    <text evidence="1">The sequence shown here is derived from an EMBL/GenBank/DDBJ whole genome shotgun (WGS) entry which is preliminary data.</text>
</comment>
<protein>
    <submittedName>
        <fullName evidence="1">Uncharacterized protein</fullName>
    </submittedName>
</protein>
<gene>
    <name evidence="1" type="ORF">AMECASPLE_032739</name>
</gene>
<evidence type="ECO:0000313" key="2">
    <source>
        <dbReference type="Proteomes" id="UP001469553"/>
    </source>
</evidence>
<sequence length="134" mass="14633">MLIWHTSCPLAKHQVEKKPNPTNCPTSVKAHADILNSSKAKRIVKKCGKCSVSVSSSADIHSAAQFLMRTGRYSTEMGVLIEEHWMVREVFLPQHLGEAIQLSQGASPAECSPSFSFREISHGAMLSSLVDLLG</sequence>
<organism evidence="1 2">
    <name type="scientific">Ameca splendens</name>
    <dbReference type="NCBI Taxonomy" id="208324"/>
    <lineage>
        <taxon>Eukaryota</taxon>
        <taxon>Metazoa</taxon>
        <taxon>Chordata</taxon>
        <taxon>Craniata</taxon>
        <taxon>Vertebrata</taxon>
        <taxon>Euteleostomi</taxon>
        <taxon>Actinopterygii</taxon>
        <taxon>Neopterygii</taxon>
        <taxon>Teleostei</taxon>
        <taxon>Neoteleostei</taxon>
        <taxon>Acanthomorphata</taxon>
        <taxon>Ovalentaria</taxon>
        <taxon>Atherinomorphae</taxon>
        <taxon>Cyprinodontiformes</taxon>
        <taxon>Goodeidae</taxon>
        <taxon>Ameca</taxon>
    </lineage>
</organism>
<accession>A0ABV1AE80</accession>
<dbReference type="EMBL" id="JAHRIP010088942">
    <property type="protein sequence ID" value="MEQ2316459.1"/>
    <property type="molecule type" value="Genomic_DNA"/>
</dbReference>
<dbReference type="Proteomes" id="UP001469553">
    <property type="component" value="Unassembled WGS sequence"/>
</dbReference>
<reference evidence="1 2" key="1">
    <citation type="submission" date="2021-06" db="EMBL/GenBank/DDBJ databases">
        <authorList>
            <person name="Palmer J.M."/>
        </authorList>
    </citation>
    <scope>NUCLEOTIDE SEQUENCE [LARGE SCALE GENOMIC DNA]</scope>
    <source>
        <strain evidence="1 2">AS_MEX2019</strain>
        <tissue evidence="1">Muscle</tissue>
    </source>
</reference>
<name>A0ABV1AE80_9TELE</name>
<evidence type="ECO:0000313" key="1">
    <source>
        <dbReference type="EMBL" id="MEQ2316459.1"/>
    </source>
</evidence>
<proteinExistence type="predicted"/>